<organism evidence="1 2">
    <name type="scientific">Paraburkholderia bryophila</name>
    <dbReference type="NCBI Taxonomy" id="420952"/>
    <lineage>
        <taxon>Bacteria</taxon>
        <taxon>Pseudomonadati</taxon>
        <taxon>Pseudomonadota</taxon>
        <taxon>Betaproteobacteria</taxon>
        <taxon>Burkholderiales</taxon>
        <taxon>Burkholderiaceae</taxon>
        <taxon>Paraburkholderia</taxon>
    </lineage>
</organism>
<name>A0A329CX81_9BURK</name>
<dbReference type="Gene3D" id="3.90.1720.10">
    <property type="entry name" value="endopeptidase domain like (from Nostoc punctiforme)"/>
    <property type="match status" value="1"/>
</dbReference>
<evidence type="ECO:0008006" key="3">
    <source>
        <dbReference type="Google" id="ProtNLM"/>
    </source>
</evidence>
<proteinExistence type="predicted"/>
<reference evidence="1 2" key="1">
    <citation type="submission" date="2018-06" db="EMBL/GenBank/DDBJ databases">
        <title>Genomic Encyclopedia of Type Strains, Phase III (KMG-III): the genomes of soil and plant-associated and newly described type strains.</title>
        <authorList>
            <person name="Whitman W."/>
        </authorList>
    </citation>
    <scope>NUCLEOTIDE SEQUENCE [LARGE SCALE GENOMIC DNA]</scope>
    <source>
        <strain evidence="1 2">LMG 23644</strain>
    </source>
</reference>
<dbReference type="EMBL" id="QLTK01000001">
    <property type="protein sequence ID" value="RAS38737.1"/>
    <property type="molecule type" value="Genomic_DNA"/>
</dbReference>
<comment type="caution">
    <text evidence="1">The sequence shown here is derived from an EMBL/GenBank/DDBJ whole genome shotgun (WGS) entry which is preliminary data.</text>
</comment>
<dbReference type="AlphaFoldDB" id="A0A329CX81"/>
<dbReference type="RefSeq" id="WP_208459606.1">
    <property type="nucleotide sequence ID" value="NZ_CADFFP010000004.1"/>
</dbReference>
<evidence type="ECO:0000313" key="1">
    <source>
        <dbReference type="EMBL" id="RAS38737.1"/>
    </source>
</evidence>
<protein>
    <recommendedName>
        <fullName evidence="3">NlpC/P60 family protein</fullName>
    </recommendedName>
</protein>
<sequence>MAAAQNIKTLCQNHWTQWKADCSGFLKAVAADLDVTLTGDANSIVDQMGRAPWLQLGTDADKAVAYAGLGYLVVAGLKATHHGHVAIIMPGQSKPYPLAYWGRYGGIGRQNTAINFSWNHADLANVQYYAIKP</sequence>
<gene>
    <name evidence="1" type="ORF">BX591_10166</name>
</gene>
<dbReference type="Proteomes" id="UP000248918">
    <property type="component" value="Unassembled WGS sequence"/>
</dbReference>
<evidence type="ECO:0000313" key="2">
    <source>
        <dbReference type="Proteomes" id="UP000248918"/>
    </source>
</evidence>
<accession>A0A329CX81</accession>